<evidence type="ECO:0000313" key="2">
    <source>
        <dbReference type="Proteomes" id="UP000237274"/>
    </source>
</evidence>
<sequence>MRKRKPYDIFHTTIARFDEFYSNFWVYIHYNSGHVSPEPKSSDDSQHNYLIVMKELDVGDQIIKSGYDPESLRSFA</sequence>
<organism evidence="1 2">
    <name type="scientific">Pectobacterium odoriferum</name>
    <dbReference type="NCBI Taxonomy" id="78398"/>
    <lineage>
        <taxon>Bacteria</taxon>
        <taxon>Pseudomonadati</taxon>
        <taxon>Pseudomonadota</taxon>
        <taxon>Gammaproteobacteria</taxon>
        <taxon>Enterobacterales</taxon>
        <taxon>Pectobacteriaceae</taxon>
        <taxon>Pectobacterium</taxon>
    </lineage>
</organism>
<evidence type="ECO:0000313" key="1">
    <source>
        <dbReference type="EMBL" id="POE28340.1"/>
    </source>
</evidence>
<proteinExistence type="predicted"/>
<dbReference type="Proteomes" id="UP000237274">
    <property type="component" value="Unassembled WGS sequence"/>
</dbReference>
<reference evidence="1 2" key="1">
    <citation type="submission" date="2017-01" db="EMBL/GenBank/DDBJ databases">
        <title>Comparative Genomics of 38 Pectobacterium strains comprising three species revealed the characteristics of Pectobacterium carotovorum.</title>
        <authorList>
            <person name="Xie H."/>
            <person name="Ma Y."/>
            <person name="Li X."/>
        </authorList>
    </citation>
    <scope>NUCLEOTIDE SEQUENCE [LARGE SCALE GENOMIC DNA]</scope>
    <source>
        <strain evidence="1 2">Q142</strain>
    </source>
</reference>
<dbReference type="AlphaFoldDB" id="A0ABD6VTD8"/>
<accession>A0ABD6VTD8</accession>
<comment type="caution">
    <text evidence="1">The sequence shown here is derived from an EMBL/GenBank/DDBJ whole genome shotgun (WGS) entry which is preliminary data.</text>
</comment>
<name>A0ABD6VTD8_9GAMM</name>
<dbReference type="EMBL" id="MTAO01000002">
    <property type="protein sequence ID" value="POE28340.1"/>
    <property type="molecule type" value="Genomic_DNA"/>
</dbReference>
<gene>
    <name evidence="1" type="ORF">BV926_04520</name>
</gene>
<protein>
    <submittedName>
        <fullName evidence="1">Uncharacterized protein</fullName>
    </submittedName>
</protein>